<evidence type="ECO:0000313" key="1">
    <source>
        <dbReference type="EMBL" id="CCF22392.1"/>
    </source>
</evidence>
<name>L0NNS1_9HYPH</name>
<geneLocation type="plasmid" evidence="1 2">
    <name>NT26_p2</name>
</geneLocation>
<sequence>MTHSAVPEDQISPLEELILKAFRRALSDEQSDVAEHLLRALETLQPNLAPGSSVANAYRAIADRTINGGVVSRRLR</sequence>
<dbReference type="OrthoDB" id="8482134at2"/>
<dbReference type="Proteomes" id="UP000010792">
    <property type="component" value="Plasmid NT26_p2"/>
</dbReference>
<keyword evidence="2" id="KW-1185">Reference proteome</keyword>
<dbReference type="EMBL" id="FO082822">
    <property type="protein sequence ID" value="CCF22392.1"/>
    <property type="molecule type" value="Genomic_DNA"/>
</dbReference>
<keyword evidence="1" id="KW-0614">Plasmid</keyword>
<evidence type="ECO:0000313" key="2">
    <source>
        <dbReference type="Proteomes" id="UP000010792"/>
    </source>
</evidence>
<accession>L0NNS1</accession>
<dbReference type="RefSeq" id="WP_052643003.1">
    <property type="nucleotide sequence ID" value="NZ_FO082822.1"/>
</dbReference>
<dbReference type="KEGG" id="rht:NT26_p20006"/>
<organism evidence="1 2">
    <name type="scientific">Pseudorhizobium banfieldiae</name>
    <dbReference type="NCBI Taxonomy" id="1125847"/>
    <lineage>
        <taxon>Bacteria</taxon>
        <taxon>Pseudomonadati</taxon>
        <taxon>Pseudomonadota</taxon>
        <taxon>Alphaproteobacteria</taxon>
        <taxon>Hyphomicrobiales</taxon>
        <taxon>Rhizobiaceae</taxon>
        <taxon>Rhizobium/Agrobacterium group</taxon>
        <taxon>Pseudorhizobium</taxon>
    </lineage>
</organism>
<protein>
    <submittedName>
        <fullName evidence="1">Uncharacterized protein</fullName>
    </submittedName>
</protein>
<dbReference type="AlphaFoldDB" id="L0NNS1"/>
<proteinExistence type="predicted"/>
<gene>
    <name evidence="1" type="ORF">NT26_p20006</name>
</gene>
<reference evidence="1 2" key="1">
    <citation type="journal article" date="2013" name="Genome Biol. Evol.">
        <title>Life in an arsenic-containing gold mine: genome and physiology of the autotrophic arsenite-oxidizing bacterium rhizobium sp. NT-26.</title>
        <authorList>
            <person name="Andres J."/>
            <person name="Arsene-Ploetze F."/>
            <person name="Barbe V."/>
            <person name="Brochier-Armanet C."/>
            <person name="Cleiss-Arnold J."/>
            <person name="Coppee J.Y."/>
            <person name="Dillies M.A."/>
            <person name="Geist"/>
            <person name="L"/>
            <person name="Joublin A."/>
            <person name="Koechler S."/>
            <person name="Lassalle F."/>
            <person name="Marchal M."/>
            <person name="Medigue C."/>
            <person name="Muller D."/>
            <person name="Nesme X."/>
            <person name="Plewniak F."/>
            <person name="Proux C."/>
            <person name="Ramirez-Bahena M.H."/>
            <person name="Schenowitz C."/>
            <person name="Sismeiro O."/>
            <person name="Vallenet D."/>
            <person name="Santini J.M."/>
            <person name="Bertin P.N."/>
        </authorList>
    </citation>
    <scope>NUCLEOTIDE SEQUENCE [LARGE SCALE GENOMIC DNA]</scope>
    <source>
        <strain evidence="1 2">NT-26</strain>
        <plasmid evidence="1 2">NT26_p2</plasmid>
    </source>
</reference>